<accession>A0ABM6JQB5</accession>
<gene>
    <name evidence="2" type="ORF">SJ2017_3670</name>
</gene>
<evidence type="ECO:0000313" key="3">
    <source>
        <dbReference type="Proteomes" id="UP000191820"/>
    </source>
</evidence>
<reference evidence="2 3" key="1">
    <citation type="submission" date="2017-03" db="EMBL/GenBank/DDBJ databases">
        <title>Genome sequencing of Shewanella japonica KCTC 22435.</title>
        <authorList>
            <person name="Kim K.M."/>
        </authorList>
    </citation>
    <scope>NUCLEOTIDE SEQUENCE [LARGE SCALE GENOMIC DNA]</scope>
    <source>
        <strain evidence="2 3">KCTC 22435</strain>
    </source>
</reference>
<evidence type="ECO:0000313" key="2">
    <source>
        <dbReference type="EMBL" id="ARD23916.1"/>
    </source>
</evidence>
<keyword evidence="3" id="KW-1185">Reference proteome</keyword>
<keyword evidence="1" id="KW-0472">Membrane</keyword>
<name>A0ABM6JQB5_9GAMM</name>
<feature type="transmembrane region" description="Helical" evidence="1">
    <location>
        <begin position="102"/>
        <end position="120"/>
    </location>
</feature>
<dbReference type="EMBL" id="CP020472">
    <property type="protein sequence ID" value="ARD23916.1"/>
    <property type="molecule type" value="Genomic_DNA"/>
</dbReference>
<feature type="transmembrane region" description="Helical" evidence="1">
    <location>
        <begin position="62"/>
        <end position="82"/>
    </location>
</feature>
<dbReference type="Proteomes" id="UP000191820">
    <property type="component" value="Chromosome"/>
</dbReference>
<proteinExistence type="predicted"/>
<organism evidence="2 3">
    <name type="scientific">Shewanella japonica</name>
    <dbReference type="NCBI Taxonomy" id="93973"/>
    <lineage>
        <taxon>Bacteria</taxon>
        <taxon>Pseudomonadati</taxon>
        <taxon>Pseudomonadota</taxon>
        <taxon>Gammaproteobacteria</taxon>
        <taxon>Alteromonadales</taxon>
        <taxon>Shewanellaceae</taxon>
        <taxon>Shewanella</taxon>
    </lineage>
</organism>
<protein>
    <submittedName>
        <fullName evidence="2">Uncharacterized protein</fullName>
    </submittedName>
</protein>
<keyword evidence="1" id="KW-0812">Transmembrane</keyword>
<sequence length="129" mass="15264">MDIDYTKYTKAELEDCLENIDREKYPERLQLIQEQLELRIENGDIKVIQKVRTKKEDKEFKWACSNLFLALIFALLAYTGLSKGSIGNAAKIGNYSLEESPFEFWFVVCLLFTFSIFKFYKSLKYFLKK</sequence>
<dbReference type="RefSeq" id="WP_055026552.1">
    <property type="nucleotide sequence ID" value="NZ_CP020472.1"/>
</dbReference>
<keyword evidence="1" id="KW-1133">Transmembrane helix</keyword>
<evidence type="ECO:0000256" key="1">
    <source>
        <dbReference type="SAM" id="Phobius"/>
    </source>
</evidence>